<dbReference type="Pfam" id="PF01081">
    <property type="entry name" value="Aldolase"/>
    <property type="match status" value="1"/>
</dbReference>
<gene>
    <name evidence="7" type="primary">eda</name>
    <name evidence="6" type="ORF">SAMN05661012_03625</name>
    <name evidence="7" type="ORF">SR876_27915</name>
</gene>
<dbReference type="Gene3D" id="3.20.20.70">
    <property type="entry name" value="Aldolase class I"/>
    <property type="match status" value="1"/>
</dbReference>
<comment type="subunit">
    <text evidence="3">Homotrimer.</text>
</comment>
<evidence type="ECO:0000256" key="4">
    <source>
        <dbReference type="ARBA" id="ARBA00023239"/>
    </source>
</evidence>
<sequence length="219" mass="23618">MAIAASTIVSAFEKSKIIPVFYHDDEEVCCQVMAACYAAGIRVFEFTNRGEYARRNFATMRDKKLVDMPDMYLGIGTIKTAADAKAFTGAGADFIISPITDVSIAEACRAEDIVWIPGCMTPSEIATAEKTGARFVKLFPGSLLGPNYVTAIKPLFPDMKFMPTGGVAPTKESIQTWLNAGVVCVGMGSNLLNKDLIAKKDWDGLSAQLSKVVDIVKSL</sequence>
<protein>
    <submittedName>
        <fullName evidence="6">2-dehydro-3-deoxyphosphogluconate aldolase / (4S)-4-hydroxy-2-oxoglutarate aldolase</fullName>
    </submittedName>
    <submittedName>
        <fullName evidence="7">Bifunctional 4-hydroxy-2-oxoglutarate aldolase/2-dehydro-3-deoxy-phosphogluconate aldolase</fullName>
        <ecNumber evidence="7">4.1.2.14</ecNumber>
        <ecNumber evidence="7">4.1.3.16</ecNumber>
    </submittedName>
</protein>
<evidence type="ECO:0000313" key="6">
    <source>
        <dbReference type="EMBL" id="SFW69778.1"/>
    </source>
</evidence>
<dbReference type="EC" id="4.1.2.14" evidence="7"/>
<dbReference type="SUPFAM" id="SSF51569">
    <property type="entry name" value="Aldolase"/>
    <property type="match status" value="1"/>
</dbReference>
<dbReference type="EC" id="4.1.3.16" evidence="7"/>
<dbReference type="Proteomes" id="UP000183788">
    <property type="component" value="Unassembled WGS sequence"/>
</dbReference>
<evidence type="ECO:0000313" key="7">
    <source>
        <dbReference type="EMBL" id="WQG88759.1"/>
    </source>
</evidence>
<dbReference type="EMBL" id="CP140154">
    <property type="protein sequence ID" value="WQG88759.1"/>
    <property type="molecule type" value="Genomic_DNA"/>
</dbReference>
<proteinExistence type="inferred from homology"/>
<dbReference type="NCBIfam" id="TIGR01182">
    <property type="entry name" value="eda"/>
    <property type="match status" value="1"/>
</dbReference>
<dbReference type="Proteomes" id="UP001326715">
    <property type="component" value="Chromosome"/>
</dbReference>
<evidence type="ECO:0000313" key="8">
    <source>
        <dbReference type="Proteomes" id="UP000183788"/>
    </source>
</evidence>
<evidence type="ECO:0000256" key="1">
    <source>
        <dbReference type="ARBA" id="ARBA00004761"/>
    </source>
</evidence>
<name>A0A1K1RC14_9BACT</name>
<keyword evidence="5" id="KW-0119">Carbohydrate metabolism</keyword>
<dbReference type="GO" id="GO:0008700">
    <property type="term" value="F:(R,S)-4-hydroxy-2-oxoglutarate aldolase activity"/>
    <property type="evidence" value="ECO:0007669"/>
    <property type="project" value="UniProtKB-EC"/>
</dbReference>
<dbReference type="RefSeq" id="WP_072362633.1">
    <property type="nucleotide sequence ID" value="NZ_CP139972.1"/>
</dbReference>
<dbReference type="InterPro" id="IPR000887">
    <property type="entry name" value="Aldlse_KDPG_KHG"/>
</dbReference>
<evidence type="ECO:0000256" key="5">
    <source>
        <dbReference type="ARBA" id="ARBA00023277"/>
    </source>
</evidence>
<accession>A0A1K1RC14</accession>
<evidence type="ECO:0000313" key="9">
    <source>
        <dbReference type="Proteomes" id="UP001326715"/>
    </source>
</evidence>
<comment type="pathway">
    <text evidence="1">Carbohydrate acid metabolism.</text>
</comment>
<dbReference type="CDD" id="cd00452">
    <property type="entry name" value="KDPG_aldolase"/>
    <property type="match status" value="1"/>
</dbReference>
<keyword evidence="4 7" id="KW-0456">Lyase</keyword>
<dbReference type="GO" id="GO:0008675">
    <property type="term" value="F:2-dehydro-3-deoxy-phosphogluconate aldolase activity"/>
    <property type="evidence" value="ECO:0007669"/>
    <property type="project" value="UniProtKB-EC"/>
</dbReference>
<dbReference type="EMBL" id="FPIZ01000011">
    <property type="protein sequence ID" value="SFW69778.1"/>
    <property type="molecule type" value="Genomic_DNA"/>
</dbReference>
<dbReference type="PANTHER" id="PTHR30246:SF1">
    <property type="entry name" value="2-DEHYDRO-3-DEOXY-6-PHOSPHOGALACTONATE ALDOLASE-RELATED"/>
    <property type="match status" value="1"/>
</dbReference>
<dbReference type="OrthoDB" id="9802667at2"/>
<organism evidence="6 8">
    <name type="scientific">Chitinophaga sancti</name>
    <dbReference type="NCBI Taxonomy" id="1004"/>
    <lineage>
        <taxon>Bacteria</taxon>
        <taxon>Pseudomonadati</taxon>
        <taxon>Bacteroidota</taxon>
        <taxon>Chitinophagia</taxon>
        <taxon>Chitinophagales</taxon>
        <taxon>Chitinophagaceae</taxon>
        <taxon>Chitinophaga</taxon>
    </lineage>
</organism>
<evidence type="ECO:0000256" key="3">
    <source>
        <dbReference type="ARBA" id="ARBA00011233"/>
    </source>
</evidence>
<evidence type="ECO:0000256" key="2">
    <source>
        <dbReference type="ARBA" id="ARBA00006906"/>
    </source>
</evidence>
<dbReference type="InterPro" id="IPR013785">
    <property type="entry name" value="Aldolase_TIM"/>
</dbReference>
<dbReference type="AlphaFoldDB" id="A0A1K1RC14"/>
<dbReference type="PANTHER" id="PTHR30246">
    <property type="entry name" value="2-KETO-3-DEOXY-6-PHOSPHOGLUCONATE ALDOLASE"/>
    <property type="match status" value="1"/>
</dbReference>
<dbReference type="STRING" id="1004.SAMN05661012_03625"/>
<reference evidence="7 9" key="2">
    <citation type="submission" date="2023-11" db="EMBL/GenBank/DDBJ databases">
        <title>MicrobeMod: A computational toolkit for identifying prokaryotic methylation and restriction-modification with nanopore sequencing.</title>
        <authorList>
            <person name="Crits-Christoph A."/>
            <person name="Kang S.C."/>
            <person name="Lee H."/>
            <person name="Ostrov N."/>
        </authorList>
    </citation>
    <scope>NUCLEOTIDE SEQUENCE [LARGE SCALE GENOMIC DNA]</scope>
    <source>
        <strain evidence="7 9">ATCC 23090</strain>
    </source>
</reference>
<keyword evidence="9" id="KW-1185">Reference proteome</keyword>
<comment type="similarity">
    <text evidence="2">Belongs to the KHG/KDPG aldolase family.</text>
</comment>
<reference evidence="6 8" key="1">
    <citation type="submission" date="2016-11" db="EMBL/GenBank/DDBJ databases">
        <authorList>
            <person name="Jaros S."/>
            <person name="Januszkiewicz K."/>
            <person name="Wedrychowicz H."/>
        </authorList>
    </citation>
    <scope>NUCLEOTIDE SEQUENCE [LARGE SCALE GENOMIC DNA]</scope>
    <source>
        <strain evidence="6 8">DSM 784</strain>
    </source>
</reference>